<reference evidence="5 6" key="1">
    <citation type="submission" date="2018-10" db="EMBL/GenBank/DDBJ databases">
        <title>Draft genome of Cortibacter populi DSM10536.</title>
        <authorList>
            <person name="Bernier A.-M."/>
            <person name="Bernard K."/>
        </authorList>
    </citation>
    <scope>NUCLEOTIDE SEQUENCE [LARGE SCALE GENOMIC DNA]</scope>
    <source>
        <strain evidence="5 6">DSM 105136</strain>
    </source>
</reference>
<organism evidence="5 6">
    <name type="scientific">Corticibacter populi</name>
    <dbReference type="NCBI Taxonomy" id="1550736"/>
    <lineage>
        <taxon>Bacteria</taxon>
        <taxon>Pseudomonadati</taxon>
        <taxon>Pseudomonadota</taxon>
        <taxon>Betaproteobacteria</taxon>
        <taxon>Burkholderiales</taxon>
        <taxon>Comamonadaceae</taxon>
        <taxon>Corticibacter</taxon>
    </lineage>
</organism>
<dbReference type="SUPFAM" id="SSF46458">
    <property type="entry name" value="Globin-like"/>
    <property type="match status" value="1"/>
</dbReference>
<evidence type="ECO:0000256" key="2">
    <source>
        <dbReference type="ARBA" id="ARBA00022617"/>
    </source>
</evidence>
<dbReference type="GO" id="GO:0020037">
    <property type="term" value="F:heme binding"/>
    <property type="evidence" value="ECO:0007669"/>
    <property type="project" value="InterPro"/>
</dbReference>
<dbReference type="InterPro" id="IPR001486">
    <property type="entry name" value="Hemoglobin_trunc"/>
</dbReference>
<evidence type="ECO:0000256" key="4">
    <source>
        <dbReference type="ARBA" id="ARBA00023004"/>
    </source>
</evidence>
<evidence type="ECO:0000313" key="6">
    <source>
        <dbReference type="Proteomes" id="UP000278006"/>
    </source>
</evidence>
<evidence type="ECO:0000256" key="3">
    <source>
        <dbReference type="ARBA" id="ARBA00022723"/>
    </source>
</evidence>
<gene>
    <name evidence="5" type="ORF">D8I35_15490</name>
</gene>
<keyword evidence="4" id="KW-0408">Iron</keyword>
<keyword evidence="1" id="KW-0813">Transport</keyword>
<dbReference type="EMBL" id="RDQO01000005">
    <property type="protein sequence ID" value="RMX04203.1"/>
    <property type="molecule type" value="Genomic_DNA"/>
</dbReference>
<proteinExistence type="predicted"/>
<keyword evidence="3" id="KW-0479">Metal-binding</keyword>
<dbReference type="RefSeq" id="WP_122230954.1">
    <property type="nucleotide sequence ID" value="NZ_RDQO01000005.1"/>
</dbReference>
<evidence type="ECO:0000313" key="5">
    <source>
        <dbReference type="EMBL" id="RMX04203.1"/>
    </source>
</evidence>
<dbReference type="Gene3D" id="1.10.490.10">
    <property type="entry name" value="Globins"/>
    <property type="match status" value="1"/>
</dbReference>
<dbReference type="CDD" id="cd08916">
    <property type="entry name" value="TrHb3_P"/>
    <property type="match status" value="1"/>
</dbReference>
<name>A0A3M6QM92_9BURK</name>
<dbReference type="InterPro" id="IPR009050">
    <property type="entry name" value="Globin-like_sf"/>
</dbReference>
<dbReference type="AlphaFoldDB" id="A0A3M6QM92"/>
<dbReference type="OrthoDB" id="25954at2"/>
<comment type="caution">
    <text evidence="5">The sequence shown here is derived from an EMBL/GenBank/DDBJ whole genome shotgun (WGS) entry which is preliminary data.</text>
</comment>
<protein>
    <submittedName>
        <fullName evidence="5">Group III truncated hemoglobin</fullName>
    </submittedName>
</protein>
<accession>A0A3M6QM92</accession>
<dbReference type="Proteomes" id="UP000278006">
    <property type="component" value="Unassembled WGS sequence"/>
</dbReference>
<keyword evidence="6" id="KW-1185">Reference proteome</keyword>
<keyword evidence="2" id="KW-0349">Heme</keyword>
<dbReference type="GO" id="GO:0019825">
    <property type="term" value="F:oxygen binding"/>
    <property type="evidence" value="ECO:0007669"/>
    <property type="project" value="InterPro"/>
</dbReference>
<dbReference type="InterPro" id="IPR012292">
    <property type="entry name" value="Globin/Proto"/>
</dbReference>
<evidence type="ECO:0000256" key="1">
    <source>
        <dbReference type="ARBA" id="ARBA00022448"/>
    </source>
</evidence>
<dbReference type="GO" id="GO:0046872">
    <property type="term" value="F:metal ion binding"/>
    <property type="evidence" value="ECO:0007669"/>
    <property type="project" value="UniProtKB-KW"/>
</dbReference>
<sequence length="149" mass="16509">MPDPALCTEADIRKLVHQFYARVRADARLGPIFDAHIDDWPAHLQRLCDFWSSILRGSGRFTGAPMPKHIALPDLDAALFEHWLQLFHATTAEQANQAMARQADAAAQRIAQSLWLGYQSSRRGGKPDGAQRQAMLAPLQLPATMKAAP</sequence>
<dbReference type="Pfam" id="PF01152">
    <property type="entry name" value="Bac_globin"/>
    <property type="match status" value="1"/>
</dbReference>